<gene>
    <name evidence="2" type="ORF">AEK19_MT1503</name>
</gene>
<evidence type="ECO:0000313" key="2">
    <source>
        <dbReference type="EMBL" id="ART31694.1"/>
    </source>
</evidence>
<proteinExistence type="predicted"/>
<evidence type="ECO:0000256" key="1">
    <source>
        <dbReference type="SAM" id="MobiDB-lite"/>
    </source>
</evidence>
<geneLocation type="mitochondrion" evidence="2"/>
<feature type="compositionally biased region" description="Polar residues" evidence="1">
    <location>
        <begin position="1"/>
        <end position="18"/>
    </location>
</feature>
<reference evidence="2" key="1">
    <citation type="submission" date="2017-03" db="EMBL/GenBank/DDBJ databases">
        <title>The mitochondrial genome of the carnivorous plant Utricularia reniformis (Lentibulariaceae): structure, comparative analysis and evolutionary landmarks.</title>
        <authorList>
            <person name="Silva S.R."/>
            <person name="Alvarenga D.O."/>
            <person name="Michael T.P."/>
            <person name="Miranda V.F.O."/>
            <person name="Varani A.M."/>
        </authorList>
    </citation>
    <scope>NUCLEOTIDE SEQUENCE</scope>
</reference>
<organism evidence="2">
    <name type="scientific">Utricularia reniformis</name>
    <dbReference type="NCBI Taxonomy" id="192314"/>
    <lineage>
        <taxon>Eukaryota</taxon>
        <taxon>Viridiplantae</taxon>
        <taxon>Streptophyta</taxon>
        <taxon>Embryophyta</taxon>
        <taxon>Tracheophyta</taxon>
        <taxon>Spermatophyta</taxon>
        <taxon>Magnoliopsida</taxon>
        <taxon>eudicotyledons</taxon>
        <taxon>Gunneridae</taxon>
        <taxon>Pentapetalae</taxon>
        <taxon>asterids</taxon>
        <taxon>lamiids</taxon>
        <taxon>Lamiales</taxon>
        <taxon>Lentibulariaceae</taxon>
        <taxon>Utricularia</taxon>
    </lineage>
</organism>
<protein>
    <submittedName>
        <fullName evidence="2">Uncharacterized protein</fullName>
    </submittedName>
</protein>
<accession>A0A1Y0B2S4</accession>
<dbReference type="EMBL" id="KY774314">
    <property type="protein sequence ID" value="ART31694.1"/>
    <property type="molecule type" value="Genomic_DNA"/>
</dbReference>
<dbReference type="AlphaFoldDB" id="A0A1Y0B2S4"/>
<name>A0A1Y0B2S4_9LAMI</name>
<keyword evidence="2" id="KW-0496">Mitochondrion</keyword>
<sequence>MAKSLTPSFSRQRKSITSIKKAKQKDNLTLVESQDSKDPKV</sequence>
<feature type="region of interest" description="Disordered" evidence="1">
    <location>
        <begin position="1"/>
        <end position="41"/>
    </location>
</feature>